<dbReference type="PANTHER" id="PTHR12277">
    <property type="entry name" value="ALPHA/BETA HYDROLASE DOMAIN-CONTAINING PROTEIN"/>
    <property type="match status" value="1"/>
</dbReference>
<organism evidence="3">
    <name type="scientific">Aplanochytrium stocchinoi</name>
    <dbReference type="NCBI Taxonomy" id="215587"/>
    <lineage>
        <taxon>Eukaryota</taxon>
        <taxon>Sar</taxon>
        <taxon>Stramenopiles</taxon>
        <taxon>Bigyra</taxon>
        <taxon>Labyrinthulomycetes</taxon>
        <taxon>Thraustochytrida</taxon>
        <taxon>Thraustochytriidae</taxon>
        <taxon>Aplanochytrium</taxon>
    </lineage>
</organism>
<proteinExistence type="predicted"/>
<dbReference type="AlphaFoldDB" id="A0A7S3PJE2"/>
<dbReference type="SUPFAM" id="SSF53474">
    <property type="entry name" value="alpha/beta-Hydrolases"/>
    <property type="match status" value="1"/>
</dbReference>
<keyword evidence="1" id="KW-0812">Transmembrane</keyword>
<dbReference type="InterPro" id="IPR029058">
    <property type="entry name" value="AB_hydrolase_fold"/>
</dbReference>
<reference evidence="3" key="1">
    <citation type="submission" date="2021-01" db="EMBL/GenBank/DDBJ databases">
        <authorList>
            <person name="Corre E."/>
            <person name="Pelletier E."/>
            <person name="Niang G."/>
            <person name="Scheremetjew M."/>
            <person name="Finn R."/>
            <person name="Kale V."/>
            <person name="Holt S."/>
            <person name="Cochrane G."/>
            <person name="Meng A."/>
            <person name="Brown T."/>
            <person name="Cohen L."/>
        </authorList>
    </citation>
    <scope>NUCLEOTIDE SEQUENCE</scope>
    <source>
        <strain evidence="3">GSBS06</strain>
    </source>
</reference>
<protein>
    <recommendedName>
        <fullName evidence="2">Serine aminopeptidase S33 domain-containing protein</fullName>
    </recommendedName>
</protein>
<dbReference type="GO" id="GO:0008474">
    <property type="term" value="F:palmitoyl-(protein) hydrolase activity"/>
    <property type="evidence" value="ECO:0007669"/>
    <property type="project" value="TreeGrafter"/>
</dbReference>
<dbReference type="PANTHER" id="PTHR12277:SF81">
    <property type="entry name" value="PROTEIN ABHD13"/>
    <property type="match status" value="1"/>
</dbReference>
<dbReference type="GO" id="GO:0016020">
    <property type="term" value="C:membrane"/>
    <property type="evidence" value="ECO:0007669"/>
    <property type="project" value="TreeGrafter"/>
</dbReference>
<keyword evidence="1" id="KW-1133">Transmembrane helix</keyword>
<gene>
    <name evidence="3" type="ORF">ASTO00021_LOCUS11402</name>
</gene>
<dbReference type="EMBL" id="HBIN01015019">
    <property type="protein sequence ID" value="CAE0441265.1"/>
    <property type="molecule type" value="Transcribed_RNA"/>
</dbReference>
<feature type="domain" description="Serine aminopeptidase S33" evidence="2">
    <location>
        <begin position="112"/>
        <end position="227"/>
    </location>
</feature>
<keyword evidence="1" id="KW-0472">Membrane</keyword>
<sequence length="334" mass="37860">MMAKTFSAKTFSKLLFVALVSYSALNQGYLWSMVKTFFGISTLLIVFLFIRQNEMLYVPCPHPTLSPRKNRSNPKDYEMQYEEIKIKSEDGITDLHGWFIKQRSDELTQTSVTVLYFHGNAGNISDRLQLFRDMWILAGVNIIAVEYRGYGESGGVPSEDGINQDALAFYKFALDHHLIDTNKIIIFGRSLGGAVGSSLALHLQNNYEKQQRPRGLVLENTFTSVPDVAVVLLPILSPISFMLQRPLMRNVWSNKEVIPKLDYPILFVSGLKDEIVPPEQMKTLYSTCRKLPGTKIHTFPHAGHNDVPVVGAFEYYDILSSFLKSLLELEKKAQ</sequence>
<evidence type="ECO:0000256" key="1">
    <source>
        <dbReference type="SAM" id="Phobius"/>
    </source>
</evidence>
<evidence type="ECO:0000259" key="2">
    <source>
        <dbReference type="Pfam" id="PF12146"/>
    </source>
</evidence>
<accession>A0A7S3PJE2</accession>
<dbReference type="Pfam" id="PF12146">
    <property type="entry name" value="Hydrolase_4"/>
    <property type="match status" value="1"/>
</dbReference>
<dbReference type="Gene3D" id="3.40.50.1820">
    <property type="entry name" value="alpha/beta hydrolase"/>
    <property type="match status" value="1"/>
</dbReference>
<dbReference type="InterPro" id="IPR022742">
    <property type="entry name" value="Hydrolase_4"/>
</dbReference>
<evidence type="ECO:0000313" key="3">
    <source>
        <dbReference type="EMBL" id="CAE0441265.1"/>
    </source>
</evidence>
<name>A0A7S3PJE2_9STRA</name>
<feature type="transmembrane region" description="Helical" evidence="1">
    <location>
        <begin position="33"/>
        <end position="50"/>
    </location>
</feature>